<dbReference type="InterPro" id="IPR003660">
    <property type="entry name" value="HAMP_dom"/>
</dbReference>
<keyword evidence="12" id="KW-0175">Coiled coil</keyword>
<keyword evidence="13" id="KW-1133">Transmembrane helix</keyword>
<evidence type="ECO:0000313" key="17">
    <source>
        <dbReference type="Proteomes" id="UP000439752"/>
    </source>
</evidence>
<dbReference type="RefSeq" id="WP_159173325.1">
    <property type="nucleotide sequence ID" value="NZ_LR732312.1"/>
</dbReference>
<evidence type="ECO:0000256" key="4">
    <source>
        <dbReference type="ARBA" id="ARBA00022475"/>
    </source>
</evidence>
<organism evidence="16 17">
    <name type="scientific">Exiguobacterium oxidotolerans</name>
    <dbReference type="NCBI Taxonomy" id="223958"/>
    <lineage>
        <taxon>Bacteria</taxon>
        <taxon>Bacillati</taxon>
        <taxon>Bacillota</taxon>
        <taxon>Bacilli</taxon>
        <taxon>Bacillales</taxon>
        <taxon>Bacillales Family XII. Incertae Sedis</taxon>
        <taxon>Exiguobacterium</taxon>
    </lineage>
</organism>
<dbReference type="EMBL" id="CABWKQ010000019">
    <property type="protein sequence ID" value="VWX35593.1"/>
    <property type="molecule type" value="Genomic_DNA"/>
</dbReference>
<keyword evidence="17" id="KW-1185">Reference proteome</keyword>
<feature type="domain" description="Histidine kinase" evidence="14">
    <location>
        <begin position="624"/>
        <end position="838"/>
    </location>
</feature>
<comment type="catalytic activity">
    <reaction evidence="1">
        <text>ATP + protein L-histidine = ADP + protein N-phospho-L-histidine.</text>
        <dbReference type="EC" id="2.7.13.3"/>
    </reaction>
</comment>
<sequence length="848" mass="96491">MKWINQKIGRQLMFAFYAVFIALSITSAIVYTYTEQKISQTDATFDDLRERRTNANALAYEWSAAQSNVKSYLLFGTPEMLNAVKTNQDEINRLTTWFEQNAIYTQGDQYATATRNLYDDYFGTAVPLLRQYVEQKQEGSVDEQFVDPKTLASLSNGSELFNSDGTLKGSNSQIDGEADTDGIEALLTNYLNVIQTEEDEAKASLLNEMRIAQFIWLSNLLVLVIILVLLVRPFINRVTKQINSLSRDSAHLASGEDVKELPLPKRRDELHTLTASFNQMAASIADNKVHMLAKNEELQAQQEELVAQQEELQAQQEELEEALEITLQSEQHLKYRNELTETLASRETLTAYPEIIEKLVSITHSEIGALLFLDQHDVRSTIEYGMTPDMVEQLIHEDQSLFHRARVLKRPVHSSKQVAHESPLPYPYYMYEVAVPILDPNEEKIIACIYLVRYRDAFTPEQMGDILSFSHQLSLSLMRMGIYEKMIHEKNKTGQLLNSIREAVVYIEHESDELLVNEPLMKLFPEIQTEHQDESNLSSFRQAMSALSSIIDEAEPFEQYIEQIVEQNLPKDSLVVSIRARSAYIQIYAEKIQINNVWVGTMLVLRDVTKETESDRMKEEFVSTVSHELRTPLSSIYGFTELMLNKSFEEERQLKYLQTIHSETGRLTTLVNDFLDVQRMESSEQRYQMSTFDIVELANDVTDFYGASHTTHTLAFAGNGPIMIDADSEKIKQLLNNLLSNAIKYSPDGGTVSIEVQNQDGFAEIKIRDEGMGIPQEAMSKLFDKFYRVDNSETRKIGGTGLGLSICKEIVKHHNGTIDVESTVGVGSTFTIRFPVAVISTILTYETE</sequence>
<evidence type="ECO:0000256" key="9">
    <source>
        <dbReference type="ARBA" id="ARBA00022840"/>
    </source>
</evidence>
<feature type="transmembrane region" description="Helical" evidence="13">
    <location>
        <begin position="214"/>
        <end position="235"/>
    </location>
</feature>
<gene>
    <name evidence="16" type="ORF">EXIGUO9Y_260045</name>
</gene>
<proteinExistence type="predicted"/>
<dbReference type="Gene3D" id="6.10.340.10">
    <property type="match status" value="1"/>
</dbReference>
<dbReference type="InterPro" id="IPR005467">
    <property type="entry name" value="His_kinase_dom"/>
</dbReference>
<accession>A0A653I9L3</accession>
<keyword evidence="5" id="KW-0597">Phosphoprotein</keyword>
<evidence type="ECO:0000313" key="16">
    <source>
        <dbReference type="EMBL" id="VWX35593.1"/>
    </source>
</evidence>
<dbReference type="PROSITE" id="PS50885">
    <property type="entry name" value="HAMP"/>
    <property type="match status" value="1"/>
</dbReference>
<dbReference type="PANTHER" id="PTHR43711:SF31">
    <property type="entry name" value="HISTIDINE KINASE"/>
    <property type="match status" value="1"/>
</dbReference>
<dbReference type="PANTHER" id="PTHR43711">
    <property type="entry name" value="TWO-COMPONENT HISTIDINE KINASE"/>
    <property type="match status" value="1"/>
</dbReference>
<dbReference type="InterPro" id="IPR003594">
    <property type="entry name" value="HATPase_dom"/>
</dbReference>
<dbReference type="FunFam" id="1.10.287.130:FF:000001">
    <property type="entry name" value="Two-component sensor histidine kinase"/>
    <property type="match status" value="1"/>
</dbReference>
<evidence type="ECO:0000256" key="6">
    <source>
        <dbReference type="ARBA" id="ARBA00022679"/>
    </source>
</evidence>
<evidence type="ECO:0000256" key="3">
    <source>
        <dbReference type="ARBA" id="ARBA00012438"/>
    </source>
</evidence>
<evidence type="ECO:0000256" key="2">
    <source>
        <dbReference type="ARBA" id="ARBA00004651"/>
    </source>
</evidence>
<dbReference type="CDD" id="cd06225">
    <property type="entry name" value="HAMP"/>
    <property type="match status" value="1"/>
</dbReference>
<dbReference type="InterPro" id="IPR003661">
    <property type="entry name" value="HisK_dim/P_dom"/>
</dbReference>
<dbReference type="PROSITE" id="PS50109">
    <property type="entry name" value="HIS_KIN"/>
    <property type="match status" value="1"/>
</dbReference>
<evidence type="ECO:0000256" key="1">
    <source>
        <dbReference type="ARBA" id="ARBA00000085"/>
    </source>
</evidence>
<dbReference type="GO" id="GO:0000155">
    <property type="term" value="F:phosphorelay sensor kinase activity"/>
    <property type="evidence" value="ECO:0007669"/>
    <property type="project" value="InterPro"/>
</dbReference>
<evidence type="ECO:0000256" key="7">
    <source>
        <dbReference type="ARBA" id="ARBA00022741"/>
    </source>
</evidence>
<evidence type="ECO:0000259" key="15">
    <source>
        <dbReference type="PROSITE" id="PS50885"/>
    </source>
</evidence>
<keyword evidence="4" id="KW-1003">Cell membrane</keyword>
<evidence type="ECO:0000256" key="10">
    <source>
        <dbReference type="ARBA" id="ARBA00023012"/>
    </source>
</evidence>
<dbReference type="InterPro" id="IPR036890">
    <property type="entry name" value="HATPase_C_sf"/>
</dbReference>
<dbReference type="CDD" id="cd00075">
    <property type="entry name" value="HATPase"/>
    <property type="match status" value="1"/>
</dbReference>
<feature type="coiled-coil region" evidence="12">
    <location>
        <begin position="288"/>
        <end position="329"/>
    </location>
</feature>
<evidence type="ECO:0000259" key="14">
    <source>
        <dbReference type="PROSITE" id="PS50109"/>
    </source>
</evidence>
<dbReference type="Pfam" id="PF02518">
    <property type="entry name" value="HATPase_c"/>
    <property type="match status" value="1"/>
</dbReference>
<evidence type="ECO:0000256" key="11">
    <source>
        <dbReference type="ARBA" id="ARBA00023136"/>
    </source>
</evidence>
<dbReference type="SUPFAM" id="SSF55874">
    <property type="entry name" value="ATPase domain of HSP90 chaperone/DNA topoisomerase II/histidine kinase"/>
    <property type="match status" value="1"/>
</dbReference>
<dbReference type="GO" id="GO:0005524">
    <property type="term" value="F:ATP binding"/>
    <property type="evidence" value="ECO:0007669"/>
    <property type="project" value="UniProtKB-KW"/>
</dbReference>
<evidence type="ECO:0000256" key="8">
    <source>
        <dbReference type="ARBA" id="ARBA00022777"/>
    </source>
</evidence>
<dbReference type="SMART" id="SM00388">
    <property type="entry name" value="HisKA"/>
    <property type="match status" value="1"/>
</dbReference>
<dbReference type="CDD" id="cd00082">
    <property type="entry name" value="HisKA"/>
    <property type="match status" value="1"/>
</dbReference>
<dbReference type="InterPro" id="IPR036097">
    <property type="entry name" value="HisK_dim/P_sf"/>
</dbReference>
<keyword evidence="11 13" id="KW-0472">Membrane</keyword>
<keyword evidence="13" id="KW-0812">Transmembrane</keyword>
<dbReference type="SUPFAM" id="SSF55781">
    <property type="entry name" value="GAF domain-like"/>
    <property type="match status" value="1"/>
</dbReference>
<protein>
    <recommendedName>
        <fullName evidence="3">histidine kinase</fullName>
        <ecNumber evidence="3">2.7.13.3</ecNumber>
    </recommendedName>
</protein>
<evidence type="ECO:0000256" key="13">
    <source>
        <dbReference type="SAM" id="Phobius"/>
    </source>
</evidence>
<keyword evidence="6" id="KW-0808">Transferase</keyword>
<reference evidence="16 17" key="1">
    <citation type="submission" date="2019-10" db="EMBL/GenBank/DDBJ databases">
        <authorList>
            <person name="Karimi E."/>
        </authorList>
    </citation>
    <scope>NUCLEOTIDE SEQUENCE [LARGE SCALE GENOMIC DNA]</scope>
    <source>
        <strain evidence="16">Exiguobacterium sp. 9Y</strain>
    </source>
</reference>
<keyword evidence="9" id="KW-0067">ATP-binding</keyword>
<dbReference type="InterPro" id="IPR050736">
    <property type="entry name" value="Sensor_HK_Regulatory"/>
</dbReference>
<feature type="domain" description="HAMP" evidence="15">
    <location>
        <begin position="236"/>
        <end position="289"/>
    </location>
</feature>
<evidence type="ECO:0000256" key="5">
    <source>
        <dbReference type="ARBA" id="ARBA00022553"/>
    </source>
</evidence>
<evidence type="ECO:0000256" key="12">
    <source>
        <dbReference type="SAM" id="Coils"/>
    </source>
</evidence>
<dbReference type="GO" id="GO:0005886">
    <property type="term" value="C:plasma membrane"/>
    <property type="evidence" value="ECO:0007669"/>
    <property type="project" value="UniProtKB-SubCell"/>
</dbReference>
<dbReference type="Gene3D" id="3.30.565.10">
    <property type="entry name" value="Histidine kinase-like ATPase, C-terminal domain"/>
    <property type="match status" value="1"/>
</dbReference>
<dbReference type="Proteomes" id="UP000439752">
    <property type="component" value="Unassembled WGS sequence"/>
</dbReference>
<keyword evidence="10" id="KW-0902">Two-component regulatory system</keyword>
<dbReference type="SMART" id="SM00304">
    <property type="entry name" value="HAMP"/>
    <property type="match status" value="1"/>
</dbReference>
<keyword evidence="8 16" id="KW-0418">Kinase</keyword>
<name>A0A653I9L3_9BACL</name>
<dbReference type="Gene3D" id="1.10.287.130">
    <property type="match status" value="1"/>
</dbReference>
<dbReference type="InterPro" id="IPR029016">
    <property type="entry name" value="GAF-like_dom_sf"/>
</dbReference>
<feature type="transmembrane region" description="Helical" evidence="13">
    <location>
        <begin position="12"/>
        <end position="33"/>
    </location>
</feature>
<comment type="subcellular location">
    <subcellularLocation>
        <location evidence="2">Cell membrane</location>
        <topology evidence="2">Multi-pass membrane protein</topology>
    </subcellularLocation>
</comment>
<dbReference type="AlphaFoldDB" id="A0A653I9L3"/>
<dbReference type="Pfam" id="PF00512">
    <property type="entry name" value="HisKA"/>
    <property type="match status" value="1"/>
</dbReference>
<dbReference type="PRINTS" id="PR00344">
    <property type="entry name" value="BCTRLSENSOR"/>
</dbReference>
<dbReference type="Pfam" id="PF00672">
    <property type="entry name" value="HAMP"/>
    <property type="match status" value="1"/>
</dbReference>
<dbReference type="InterPro" id="IPR004358">
    <property type="entry name" value="Sig_transdc_His_kin-like_C"/>
</dbReference>
<dbReference type="FunFam" id="3.30.565.10:FF:000006">
    <property type="entry name" value="Sensor histidine kinase WalK"/>
    <property type="match status" value="1"/>
</dbReference>
<dbReference type="SUPFAM" id="SSF47384">
    <property type="entry name" value="Homodimeric domain of signal transducing histidine kinase"/>
    <property type="match status" value="1"/>
</dbReference>
<keyword evidence="7" id="KW-0547">Nucleotide-binding</keyword>
<dbReference type="SMART" id="SM00387">
    <property type="entry name" value="HATPase_c"/>
    <property type="match status" value="1"/>
</dbReference>
<dbReference type="EC" id="2.7.13.3" evidence="3"/>
<dbReference type="Gene3D" id="3.30.450.40">
    <property type="match status" value="1"/>
</dbReference>